<evidence type="ECO:0000256" key="3">
    <source>
        <dbReference type="ARBA" id="ARBA00022840"/>
    </source>
</evidence>
<keyword evidence="5" id="KW-0472">Membrane</keyword>
<dbReference type="GO" id="GO:0000226">
    <property type="term" value="P:microtubule cytoskeleton organization"/>
    <property type="evidence" value="ECO:0007669"/>
    <property type="project" value="TreeGrafter"/>
</dbReference>
<keyword evidence="5" id="KW-0812">Transmembrane</keyword>
<dbReference type="Proteomes" id="UP001295423">
    <property type="component" value="Unassembled WGS sequence"/>
</dbReference>
<comment type="caution">
    <text evidence="6">The sequence shown here is derived from an EMBL/GenBank/DDBJ whole genome shotgun (WGS) entry which is preliminary data.</text>
</comment>
<dbReference type="GO" id="GO:0015631">
    <property type="term" value="F:tubulin binding"/>
    <property type="evidence" value="ECO:0007669"/>
    <property type="project" value="TreeGrafter"/>
</dbReference>
<dbReference type="EMBL" id="CAKOGP040001792">
    <property type="protein sequence ID" value="CAJ1951756.1"/>
    <property type="molecule type" value="Genomic_DNA"/>
</dbReference>
<dbReference type="SUPFAM" id="SSF56059">
    <property type="entry name" value="Glutathione synthetase ATP-binding domain-like"/>
    <property type="match status" value="1"/>
</dbReference>
<keyword evidence="2" id="KW-0547">Nucleotide-binding</keyword>
<evidence type="ECO:0008006" key="8">
    <source>
        <dbReference type="Google" id="ProtNLM"/>
    </source>
</evidence>
<protein>
    <recommendedName>
        <fullName evidence="8">Tubulin--tyrosine ligase-like protein 9</fullName>
    </recommendedName>
</protein>
<dbReference type="PROSITE" id="PS51221">
    <property type="entry name" value="TTL"/>
    <property type="match status" value="1"/>
</dbReference>
<keyword evidence="7" id="KW-1185">Reference proteome</keyword>
<reference evidence="6" key="1">
    <citation type="submission" date="2023-08" db="EMBL/GenBank/DDBJ databases">
        <authorList>
            <person name="Audoor S."/>
            <person name="Bilcke G."/>
        </authorList>
    </citation>
    <scope>NUCLEOTIDE SEQUENCE</scope>
</reference>
<proteinExistence type="predicted"/>
<keyword evidence="5" id="KW-1133">Transmembrane helix</keyword>
<evidence type="ECO:0000256" key="5">
    <source>
        <dbReference type="SAM" id="Phobius"/>
    </source>
</evidence>
<evidence type="ECO:0000256" key="2">
    <source>
        <dbReference type="ARBA" id="ARBA00022741"/>
    </source>
</evidence>
<dbReference type="PANTHER" id="PTHR12241">
    <property type="entry name" value="TUBULIN POLYGLUTAMYLASE"/>
    <property type="match status" value="1"/>
</dbReference>
<accession>A0AAD2JHZ3</accession>
<dbReference type="Pfam" id="PF03133">
    <property type="entry name" value="TTL"/>
    <property type="match status" value="1"/>
</dbReference>
<gene>
    <name evidence="6" type="ORF">CYCCA115_LOCUS13222</name>
</gene>
<evidence type="ECO:0000313" key="6">
    <source>
        <dbReference type="EMBL" id="CAJ1951756.1"/>
    </source>
</evidence>
<sequence>MMTRRRQAKGDEPTGSNTHYSPEKSRGAHYSRNQIGIIHVAIIGMVIVATIGFGMIRIVPSEIEKLLGITRTHGQMVKRAPKRKTKMACVDKAQTAVVRAFKERNYKVFYLRGYNWKALERCYTNSTVSSLFLWTKHKPPKGYWEMAQPWQRHNWIPYQNVMSSKSKFLSSLRGYEKKSGRKMDFIPESFMLPYDRKPLLERFNSSLNEPWVTKLSATDNGIGIAMLGPDSSELRTLANILREKSITRKYMDRIREEIVFTQKGDTRGEENIEKARERSKKLNDPIIVQRYICHELAYLGRKFDLRIYYLVASAKPLVVLYHDGYLRVSPHEYNDKVFESTGKHLTNLGRHNATEKNTVGFDDWEIQLKLHVKENKDGFSAAVRADPLDHIRKQIMSALANVVAANRDKGFHGHGGSYTKMENGFALMAGDFIVDRKLNVWMTEAQSSPGLGHETAMKRKMNDRLLPSTVDIIGEVNEKQMAGKPLTPIQNPGNFRLIYTDDYHYRYDFQREQQRGPC</sequence>
<keyword evidence="1" id="KW-0436">Ligase</keyword>
<dbReference type="AlphaFoldDB" id="A0AAD2JHZ3"/>
<evidence type="ECO:0000256" key="1">
    <source>
        <dbReference type="ARBA" id="ARBA00022598"/>
    </source>
</evidence>
<dbReference type="GO" id="GO:0036064">
    <property type="term" value="C:ciliary basal body"/>
    <property type="evidence" value="ECO:0007669"/>
    <property type="project" value="TreeGrafter"/>
</dbReference>
<name>A0AAD2JHZ3_9STRA</name>
<dbReference type="Gene3D" id="3.30.470.20">
    <property type="entry name" value="ATP-grasp fold, B domain"/>
    <property type="match status" value="1"/>
</dbReference>
<feature type="region of interest" description="Disordered" evidence="4">
    <location>
        <begin position="1"/>
        <end position="27"/>
    </location>
</feature>
<dbReference type="GO" id="GO:0070740">
    <property type="term" value="F:tubulin-glutamic acid ligase activity"/>
    <property type="evidence" value="ECO:0007669"/>
    <property type="project" value="TreeGrafter"/>
</dbReference>
<evidence type="ECO:0000313" key="7">
    <source>
        <dbReference type="Proteomes" id="UP001295423"/>
    </source>
</evidence>
<dbReference type="InterPro" id="IPR004344">
    <property type="entry name" value="TTL/TTLL_fam"/>
</dbReference>
<feature type="transmembrane region" description="Helical" evidence="5">
    <location>
        <begin position="35"/>
        <end position="56"/>
    </location>
</feature>
<keyword evidence="3" id="KW-0067">ATP-binding</keyword>
<evidence type="ECO:0000256" key="4">
    <source>
        <dbReference type="SAM" id="MobiDB-lite"/>
    </source>
</evidence>
<dbReference type="GO" id="GO:0005524">
    <property type="term" value="F:ATP binding"/>
    <property type="evidence" value="ECO:0007669"/>
    <property type="project" value="UniProtKB-KW"/>
</dbReference>
<organism evidence="6 7">
    <name type="scientific">Cylindrotheca closterium</name>
    <dbReference type="NCBI Taxonomy" id="2856"/>
    <lineage>
        <taxon>Eukaryota</taxon>
        <taxon>Sar</taxon>
        <taxon>Stramenopiles</taxon>
        <taxon>Ochrophyta</taxon>
        <taxon>Bacillariophyta</taxon>
        <taxon>Bacillariophyceae</taxon>
        <taxon>Bacillariophycidae</taxon>
        <taxon>Bacillariales</taxon>
        <taxon>Bacillariaceae</taxon>
        <taxon>Cylindrotheca</taxon>
    </lineage>
</organism>